<dbReference type="PANTHER" id="PTHR36573:SF1">
    <property type="entry name" value="INTERMEMBRANE PHOSPHOLIPID TRANSPORT SYSTEM BINDING PROTEIN MLAC"/>
    <property type="match status" value="1"/>
</dbReference>
<comment type="caution">
    <text evidence="2">The sequence shown here is derived from an EMBL/GenBank/DDBJ whole genome shotgun (WGS) entry which is preliminary data.</text>
</comment>
<dbReference type="PANTHER" id="PTHR36573">
    <property type="entry name" value="INTERMEMBRANE PHOSPHOLIPID TRANSPORT SYSTEM BINDING PROTEIN MLAC"/>
    <property type="match status" value="1"/>
</dbReference>
<name>A0ABP7EEM1_9GAMM</name>
<dbReference type="PIRSF" id="PIRSF004649">
    <property type="entry name" value="MlaC"/>
    <property type="match status" value="1"/>
</dbReference>
<evidence type="ECO:0000256" key="1">
    <source>
        <dbReference type="SAM" id="SignalP"/>
    </source>
</evidence>
<evidence type="ECO:0000313" key="3">
    <source>
        <dbReference type="Proteomes" id="UP001501479"/>
    </source>
</evidence>
<dbReference type="Pfam" id="PF05494">
    <property type="entry name" value="MlaC"/>
    <property type="match status" value="1"/>
</dbReference>
<keyword evidence="1" id="KW-0732">Signal</keyword>
<organism evidence="2 3">
    <name type="scientific">Oceanisphaera sediminis</name>
    <dbReference type="NCBI Taxonomy" id="981381"/>
    <lineage>
        <taxon>Bacteria</taxon>
        <taxon>Pseudomonadati</taxon>
        <taxon>Pseudomonadota</taxon>
        <taxon>Gammaproteobacteria</taxon>
        <taxon>Aeromonadales</taxon>
        <taxon>Aeromonadaceae</taxon>
        <taxon>Oceanisphaera</taxon>
    </lineage>
</organism>
<evidence type="ECO:0000313" key="2">
    <source>
        <dbReference type="EMBL" id="GAA3716052.1"/>
    </source>
</evidence>
<dbReference type="EMBL" id="BAABDS010000038">
    <property type="protein sequence ID" value="GAA3716052.1"/>
    <property type="molecule type" value="Genomic_DNA"/>
</dbReference>
<dbReference type="InterPro" id="IPR008869">
    <property type="entry name" value="MlaC/ttg2D"/>
</dbReference>
<dbReference type="Proteomes" id="UP001501479">
    <property type="component" value="Unassembled WGS sequence"/>
</dbReference>
<dbReference type="Gene3D" id="3.10.450.710">
    <property type="entry name" value="Tgt2/MlaC"/>
    <property type="match status" value="1"/>
</dbReference>
<keyword evidence="3" id="KW-1185">Reference proteome</keyword>
<feature type="chain" id="PRO_5046851608" evidence="1">
    <location>
        <begin position="23"/>
        <end position="212"/>
    </location>
</feature>
<sequence length="212" mass="23543">MKKLLISGLLMLAGLWAPLASAISLDNPYVLVNEVAQSTFDRLSRQQAQIKANPEYLRTIVREEMLPAVDVRFSAYRVIGNQLNNTTPEQRDRFVAAFSDYLVVTYADALAAYKEQQLDIGTGSVAKGEKLVSVPVSVLETNQPAIKLEFKLRQNGRTGEWRVFDMVAEGISLLSAKQAELSGLIRQNGIDKVTLQLQAHTDKPVTPLERTQ</sequence>
<gene>
    <name evidence="2" type="primary">mlaC</name>
    <name evidence="2" type="ORF">GCM10022421_24680</name>
</gene>
<proteinExistence type="predicted"/>
<dbReference type="NCBIfam" id="NF011697">
    <property type="entry name" value="PRK15117.1"/>
    <property type="match status" value="1"/>
</dbReference>
<reference evidence="3" key="1">
    <citation type="journal article" date="2019" name="Int. J. Syst. Evol. Microbiol.">
        <title>The Global Catalogue of Microorganisms (GCM) 10K type strain sequencing project: providing services to taxonomists for standard genome sequencing and annotation.</title>
        <authorList>
            <consortium name="The Broad Institute Genomics Platform"/>
            <consortium name="The Broad Institute Genome Sequencing Center for Infectious Disease"/>
            <person name="Wu L."/>
            <person name="Ma J."/>
        </authorList>
    </citation>
    <scope>NUCLEOTIDE SEQUENCE [LARGE SCALE GENOMIC DNA]</scope>
    <source>
        <strain evidence="3">JCM 17329</strain>
    </source>
</reference>
<accession>A0ABP7EEM1</accession>
<feature type="signal peptide" evidence="1">
    <location>
        <begin position="1"/>
        <end position="22"/>
    </location>
</feature>
<protein>
    <submittedName>
        <fullName evidence="2">Phospholipid-binding protein MlaC</fullName>
    </submittedName>
</protein>
<dbReference type="InterPro" id="IPR042245">
    <property type="entry name" value="Tgt2/MlaC_sf"/>
</dbReference>